<organism evidence="2 3">
    <name type="scientific">Talaromyces atroroseus</name>
    <dbReference type="NCBI Taxonomy" id="1441469"/>
    <lineage>
        <taxon>Eukaryota</taxon>
        <taxon>Fungi</taxon>
        <taxon>Dikarya</taxon>
        <taxon>Ascomycota</taxon>
        <taxon>Pezizomycotina</taxon>
        <taxon>Eurotiomycetes</taxon>
        <taxon>Eurotiomycetidae</taxon>
        <taxon>Eurotiales</taxon>
        <taxon>Trichocomaceae</taxon>
        <taxon>Talaromyces</taxon>
        <taxon>Talaromyces sect. Trachyspermi</taxon>
    </lineage>
</organism>
<proteinExistence type="predicted"/>
<evidence type="ECO:0000313" key="2">
    <source>
        <dbReference type="EMBL" id="OKL55939.1"/>
    </source>
</evidence>
<feature type="domain" description="RNase III" evidence="1">
    <location>
        <begin position="34"/>
        <end position="138"/>
    </location>
</feature>
<dbReference type="GO" id="GO:0004525">
    <property type="term" value="F:ribonuclease III activity"/>
    <property type="evidence" value="ECO:0007669"/>
    <property type="project" value="InterPro"/>
</dbReference>
<reference evidence="2 3" key="1">
    <citation type="submission" date="2015-06" db="EMBL/GenBank/DDBJ databases">
        <title>Talaromyces atroroseus IBT 11181 draft genome.</title>
        <authorList>
            <person name="Rasmussen K.B."/>
            <person name="Rasmussen S."/>
            <person name="Petersen B."/>
            <person name="Sicheritz-Ponten T."/>
            <person name="Mortensen U.H."/>
            <person name="Thrane U."/>
        </authorList>
    </citation>
    <scope>NUCLEOTIDE SEQUENCE [LARGE SCALE GENOMIC DNA]</scope>
    <source>
        <strain evidence="2 3">IBT 11181</strain>
    </source>
</reference>
<dbReference type="GO" id="GO:0006396">
    <property type="term" value="P:RNA processing"/>
    <property type="evidence" value="ECO:0007669"/>
    <property type="project" value="InterPro"/>
</dbReference>
<dbReference type="OrthoDB" id="67027at2759"/>
<dbReference type="InterPro" id="IPR000999">
    <property type="entry name" value="RNase_III_dom"/>
</dbReference>
<name>A0A225AK83_TALAT</name>
<dbReference type="STRING" id="1441469.A0A225AK83"/>
<dbReference type="InterPro" id="IPR036389">
    <property type="entry name" value="RNase_III_sf"/>
</dbReference>
<keyword evidence="3" id="KW-1185">Reference proteome</keyword>
<dbReference type="RefSeq" id="XP_020116060.1">
    <property type="nucleotide sequence ID" value="XM_020263741.1"/>
</dbReference>
<gene>
    <name evidence="2" type="ORF">UA08_08641</name>
</gene>
<dbReference type="SUPFAM" id="SSF69065">
    <property type="entry name" value="RNase III domain-like"/>
    <property type="match status" value="1"/>
</dbReference>
<dbReference type="Gene3D" id="1.10.1520.10">
    <property type="entry name" value="Ribonuclease III domain"/>
    <property type="match status" value="1"/>
</dbReference>
<sequence>MEAKCTACQGIIDYTFSNPTNILTALNMAGGNVFYHNSWVTLDKNTRLAVYGDSAAHAYLCGQWVRTKLDKASWNHIRSDVMSNDSLARVGFSSGLDRCINLNPGTLKVSSGMMATTVGAILGAVHLDGGDAALAMVMDNLGLTHDLLVMSFLSPLRIYSLCF</sequence>
<dbReference type="Proteomes" id="UP000214365">
    <property type="component" value="Unassembled WGS sequence"/>
</dbReference>
<dbReference type="EMBL" id="LFMY01000016">
    <property type="protein sequence ID" value="OKL55939.1"/>
    <property type="molecule type" value="Genomic_DNA"/>
</dbReference>
<dbReference type="AlphaFoldDB" id="A0A225AK83"/>
<protein>
    <recommendedName>
        <fullName evidence="1">RNase III domain-containing protein</fullName>
    </recommendedName>
</protein>
<evidence type="ECO:0000259" key="1">
    <source>
        <dbReference type="Pfam" id="PF14622"/>
    </source>
</evidence>
<accession>A0A225AK83</accession>
<comment type="caution">
    <text evidence="2">The sequence shown here is derived from an EMBL/GenBank/DDBJ whole genome shotgun (WGS) entry which is preliminary data.</text>
</comment>
<evidence type="ECO:0000313" key="3">
    <source>
        <dbReference type="Proteomes" id="UP000214365"/>
    </source>
</evidence>
<dbReference type="GeneID" id="31008397"/>
<dbReference type="Pfam" id="PF14622">
    <property type="entry name" value="Ribonucleas_3_3"/>
    <property type="match status" value="1"/>
</dbReference>